<feature type="transmembrane region" description="Helical" evidence="1">
    <location>
        <begin position="138"/>
        <end position="157"/>
    </location>
</feature>
<name>A0A918K3C5_9ACTN</name>
<reference evidence="2" key="2">
    <citation type="submission" date="2020-09" db="EMBL/GenBank/DDBJ databases">
        <authorList>
            <person name="Sun Q."/>
            <person name="Ohkuma M."/>
        </authorList>
    </citation>
    <scope>NUCLEOTIDE SEQUENCE</scope>
    <source>
        <strain evidence="2">JCM 4956</strain>
    </source>
</reference>
<reference evidence="2" key="1">
    <citation type="journal article" date="2014" name="Int. J. Syst. Evol. Microbiol.">
        <title>Complete genome sequence of Corynebacterium casei LMG S-19264T (=DSM 44701T), isolated from a smear-ripened cheese.</title>
        <authorList>
            <consortium name="US DOE Joint Genome Institute (JGI-PGF)"/>
            <person name="Walter F."/>
            <person name="Albersmeier A."/>
            <person name="Kalinowski J."/>
            <person name="Ruckert C."/>
        </authorList>
    </citation>
    <scope>NUCLEOTIDE SEQUENCE</scope>
    <source>
        <strain evidence="2">JCM 4956</strain>
    </source>
</reference>
<keyword evidence="1" id="KW-0472">Membrane</keyword>
<feature type="transmembrane region" description="Helical" evidence="1">
    <location>
        <begin position="55"/>
        <end position="74"/>
    </location>
</feature>
<evidence type="ECO:0000313" key="3">
    <source>
        <dbReference type="Proteomes" id="UP000645555"/>
    </source>
</evidence>
<dbReference type="Proteomes" id="UP000645555">
    <property type="component" value="Unassembled WGS sequence"/>
</dbReference>
<comment type="caution">
    <text evidence="2">The sequence shown here is derived from an EMBL/GenBank/DDBJ whole genome shotgun (WGS) entry which is preliminary data.</text>
</comment>
<organism evidence="2 3">
    <name type="scientific">Streptomyces fructofermentans</name>
    <dbReference type="NCBI Taxonomy" id="152141"/>
    <lineage>
        <taxon>Bacteria</taxon>
        <taxon>Bacillati</taxon>
        <taxon>Actinomycetota</taxon>
        <taxon>Actinomycetes</taxon>
        <taxon>Kitasatosporales</taxon>
        <taxon>Streptomycetaceae</taxon>
        <taxon>Streptomyces</taxon>
    </lineage>
</organism>
<dbReference type="RefSeq" id="WP_190034239.1">
    <property type="nucleotide sequence ID" value="NZ_BMWD01000003.1"/>
</dbReference>
<protein>
    <submittedName>
        <fullName evidence="2">Uncharacterized protein</fullName>
    </submittedName>
</protein>
<dbReference type="AlphaFoldDB" id="A0A918K3C5"/>
<keyword evidence="1" id="KW-0812">Transmembrane</keyword>
<feature type="transmembrane region" description="Helical" evidence="1">
    <location>
        <begin position="80"/>
        <end position="102"/>
    </location>
</feature>
<evidence type="ECO:0000256" key="1">
    <source>
        <dbReference type="SAM" id="Phobius"/>
    </source>
</evidence>
<accession>A0A918K3C5</accession>
<feature type="transmembrane region" description="Helical" evidence="1">
    <location>
        <begin position="28"/>
        <end position="48"/>
    </location>
</feature>
<keyword evidence="3" id="KW-1185">Reference proteome</keyword>
<feature type="transmembrane region" description="Helical" evidence="1">
    <location>
        <begin position="178"/>
        <end position="196"/>
    </location>
</feature>
<dbReference type="EMBL" id="BMWD01000003">
    <property type="protein sequence ID" value="GGX46462.1"/>
    <property type="molecule type" value="Genomic_DNA"/>
</dbReference>
<keyword evidence="1" id="KW-1133">Transmembrane helix</keyword>
<feature type="transmembrane region" description="Helical" evidence="1">
    <location>
        <begin position="114"/>
        <end position="132"/>
    </location>
</feature>
<proteinExistence type="predicted"/>
<sequence length="326" mass="34232">MGWVDTGPVGTEGRPRGGAGWSGADVNAAAAVGAAQLPVVTYVLLSVVSDSGDSYGIGYGGGLAALGYLCVMVFSPPVFAFLGLVQAVAHTLPAVGAGHFLARRFRGPEWLWRLLPVMGLGAFWAVPAAAVTGVPHPVWVLLLGCSAALAALGVVHVRRRAPTPGRALSAWGVWFRSPLVTLAAAVLAVPVTWAGYATGVLRMYEPPTLSEHRLTAEWRGGGGAVLRLGADGRARFENLPSQTGAESPGRDFVRCDGEGTWRLDRDGEYDSYLVEGPEERDGVLLEPAGPCGDDTFWTIGGTRGSPELFVLFGDPDAGDLRTLTRR</sequence>
<gene>
    <name evidence="2" type="ORF">GCM10010515_11650</name>
</gene>
<evidence type="ECO:0000313" key="2">
    <source>
        <dbReference type="EMBL" id="GGX46462.1"/>
    </source>
</evidence>